<dbReference type="EMBL" id="CP028137">
    <property type="protein sequence ID" value="AZZ53677.1"/>
    <property type="molecule type" value="Genomic_DNA"/>
</dbReference>
<dbReference type="InterPro" id="IPR041581">
    <property type="entry name" value="Glyoxalase_6"/>
</dbReference>
<sequence length="124" mass="13406">MSRERVTGIGGFFFAARDPEALAHWYAEHLGIDEVPMEYGAPSWRQDAGSTVLAPMPAGSEPLGPAGWTLNLRVHSLDALVAQLRAAGITVEIDPETYPNGRFADLHDPEGNRLQLWQPAGADA</sequence>
<dbReference type="SUPFAM" id="SSF54593">
    <property type="entry name" value="Glyoxalase/Bleomycin resistance protein/Dihydroxybiphenyl dioxygenase"/>
    <property type="match status" value="1"/>
</dbReference>
<organism evidence="2 3">
    <name type="scientific">Rathayibacter festucae DSM 15932</name>
    <dbReference type="NCBI Taxonomy" id="1328866"/>
    <lineage>
        <taxon>Bacteria</taxon>
        <taxon>Bacillati</taxon>
        <taxon>Actinomycetota</taxon>
        <taxon>Actinomycetes</taxon>
        <taxon>Micrococcales</taxon>
        <taxon>Microbacteriaceae</taxon>
        <taxon>Rathayibacter</taxon>
    </lineage>
</organism>
<dbReference type="PROSITE" id="PS51819">
    <property type="entry name" value="VOC"/>
    <property type="match status" value="1"/>
</dbReference>
<evidence type="ECO:0000313" key="2">
    <source>
        <dbReference type="EMBL" id="AZZ53677.1"/>
    </source>
</evidence>
<dbReference type="InterPro" id="IPR037523">
    <property type="entry name" value="VOC_core"/>
</dbReference>
<dbReference type="PANTHER" id="PTHR33993">
    <property type="entry name" value="GLYOXALASE-RELATED"/>
    <property type="match status" value="1"/>
</dbReference>
<gene>
    <name evidence="2" type="ORF">C1I64_17630</name>
</gene>
<dbReference type="RefSeq" id="WP_127888113.1">
    <property type="nucleotide sequence ID" value="NZ_CP028137.1"/>
</dbReference>
<reference evidence="2 3" key="1">
    <citation type="submission" date="2018-03" db="EMBL/GenBank/DDBJ databases">
        <title>Bacteriophage NCPPB3778 and a type I-E CRISPR drive the evolution of the US Biological Select Agent, Rathayibacter toxicus.</title>
        <authorList>
            <person name="Davis E.W.II."/>
            <person name="Tabima J.F."/>
            <person name="Weisberg A.J."/>
            <person name="Dantas Lopes L."/>
            <person name="Wiseman M.S."/>
            <person name="Wiseman M.S."/>
            <person name="Pupko T."/>
            <person name="Belcher M.S."/>
            <person name="Sechler A.J."/>
            <person name="Tancos M.A."/>
            <person name="Schroeder B.K."/>
            <person name="Murray T.D."/>
            <person name="Luster D.G."/>
            <person name="Schneider W.L."/>
            <person name="Rogers E."/>
            <person name="Andreote F.D."/>
            <person name="Grunwald N.J."/>
            <person name="Putnam M.L."/>
            <person name="Chang J.H."/>
        </authorList>
    </citation>
    <scope>NUCLEOTIDE SEQUENCE [LARGE SCALE GENOMIC DNA]</scope>
    <source>
        <strain evidence="2 3">DSM 15932</strain>
    </source>
</reference>
<feature type="domain" description="VOC" evidence="1">
    <location>
        <begin position="8"/>
        <end position="119"/>
    </location>
</feature>
<dbReference type="InterPro" id="IPR029068">
    <property type="entry name" value="Glyas_Bleomycin-R_OHBP_Dase"/>
</dbReference>
<evidence type="ECO:0000313" key="3">
    <source>
        <dbReference type="Proteomes" id="UP000285317"/>
    </source>
</evidence>
<dbReference type="InterPro" id="IPR052164">
    <property type="entry name" value="Anthracycline_SecMetBiosynth"/>
</dbReference>
<dbReference type="Gene3D" id="3.10.180.10">
    <property type="entry name" value="2,3-Dihydroxybiphenyl 1,2-Dioxygenase, domain 1"/>
    <property type="match status" value="1"/>
</dbReference>
<dbReference type="PANTHER" id="PTHR33993:SF5">
    <property type="entry name" value="GLYOXALASE"/>
    <property type="match status" value="1"/>
</dbReference>
<proteinExistence type="predicted"/>
<dbReference type="KEGG" id="rfs:C1I64_17630"/>
<dbReference type="Pfam" id="PF18029">
    <property type="entry name" value="Glyoxalase_6"/>
    <property type="match status" value="1"/>
</dbReference>
<evidence type="ECO:0000259" key="1">
    <source>
        <dbReference type="PROSITE" id="PS51819"/>
    </source>
</evidence>
<accession>A0A3T0T4W0</accession>
<name>A0A3T0T4W0_9MICO</name>
<protein>
    <submittedName>
        <fullName evidence="2">Glyoxalase</fullName>
    </submittedName>
</protein>
<dbReference type="Proteomes" id="UP000285317">
    <property type="component" value="Chromosome"/>
</dbReference>
<dbReference type="AlphaFoldDB" id="A0A3T0T4W0"/>